<feature type="transmembrane region" description="Helical" evidence="5">
    <location>
        <begin position="431"/>
        <end position="450"/>
    </location>
</feature>
<dbReference type="Gene3D" id="1.20.1250.20">
    <property type="entry name" value="MFS general substrate transporter like domains"/>
    <property type="match status" value="2"/>
</dbReference>
<organism evidence="6 7">
    <name type="scientific">Lymnaea stagnalis</name>
    <name type="common">Great pond snail</name>
    <name type="synonym">Helix stagnalis</name>
    <dbReference type="NCBI Taxonomy" id="6523"/>
    <lineage>
        <taxon>Eukaryota</taxon>
        <taxon>Metazoa</taxon>
        <taxon>Spiralia</taxon>
        <taxon>Lophotrochozoa</taxon>
        <taxon>Mollusca</taxon>
        <taxon>Gastropoda</taxon>
        <taxon>Heterobranchia</taxon>
        <taxon>Euthyneura</taxon>
        <taxon>Panpulmonata</taxon>
        <taxon>Hygrophila</taxon>
        <taxon>Lymnaeoidea</taxon>
        <taxon>Lymnaeidae</taxon>
        <taxon>Lymnaea</taxon>
    </lineage>
</organism>
<name>A0AAV2IL67_LYMST</name>
<comment type="subcellular location">
    <subcellularLocation>
        <location evidence="1">Membrane</location>
        <topology evidence="1">Multi-pass membrane protein</topology>
    </subcellularLocation>
</comment>
<dbReference type="Proteomes" id="UP001497497">
    <property type="component" value="Unassembled WGS sequence"/>
</dbReference>
<evidence type="ECO:0000313" key="7">
    <source>
        <dbReference type="Proteomes" id="UP001497497"/>
    </source>
</evidence>
<dbReference type="GO" id="GO:0022857">
    <property type="term" value="F:transmembrane transporter activity"/>
    <property type="evidence" value="ECO:0007669"/>
    <property type="project" value="InterPro"/>
</dbReference>
<evidence type="ECO:0000256" key="2">
    <source>
        <dbReference type="ARBA" id="ARBA00022692"/>
    </source>
</evidence>
<keyword evidence="4 5" id="KW-0472">Membrane</keyword>
<dbReference type="InterPro" id="IPR011701">
    <property type="entry name" value="MFS"/>
</dbReference>
<proteinExistence type="predicted"/>
<dbReference type="EMBL" id="CAXITT010001088">
    <property type="protein sequence ID" value="CAL1547874.1"/>
    <property type="molecule type" value="Genomic_DNA"/>
</dbReference>
<evidence type="ECO:0000313" key="6">
    <source>
        <dbReference type="EMBL" id="CAL1547874.1"/>
    </source>
</evidence>
<feature type="transmembrane region" description="Helical" evidence="5">
    <location>
        <begin position="271"/>
        <end position="290"/>
    </location>
</feature>
<dbReference type="SUPFAM" id="SSF103473">
    <property type="entry name" value="MFS general substrate transporter"/>
    <property type="match status" value="1"/>
</dbReference>
<feature type="transmembrane region" description="Helical" evidence="5">
    <location>
        <begin position="341"/>
        <end position="362"/>
    </location>
</feature>
<dbReference type="InterPro" id="IPR036259">
    <property type="entry name" value="MFS_trans_sf"/>
</dbReference>
<dbReference type="PANTHER" id="PTHR10924">
    <property type="entry name" value="MAJOR FACILITATOR SUPERFAMILY PROTEIN-RELATED"/>
    <property type="match status" value="1"/>
</dbReference>
<feature type="transmembrane region" description="Helical" evidence="5">
    <location>
        <begin position="27"/>
        <end position="47"/>
    </location>
</feature>
<protein>
    <submittedName>
        <fullName evidence="6">Uncharacterized protein</fullName>
    </submittedName>
</protein>
<comment type="caution">
    <text evidence="6">The sequence shown here is derived from an EMBL/GenBank/DDBJ whole genome shotgun (WGS) entry which is preliminary data.</text>
</comment>
<accession>A0AAV2IL67</accession>
<feature type="transmembrane region" description="Helical" evidence="5">
    <location>
        <begin position="125"/>
        <end position="148"/>
    </location>
</feature>
<sequence>MPGTINDSTPLLGQNGSSDIHTYKRRWYILTAFSLFAFTQGAVWNTWGPISTTSEEVYDWQDSTIAWMSNWGPIAYILSGFFFFWLLQVKGLRWSVLSSSFLLAVGTVLRILTSEPQTATVLIHMGQFLCGMAGPIAMGSPALLSSVWFPPQERVTATSIGSSSGILGVAVSFIIGPAIIDWYMDAFNRTHATNDVKTEVDQLAVAKALRINLEQQGISQYMYYECAWSCSLFLLVLCYFPSKPDRPPSASASMERSSYWSGLWSLRNKTYFLIVAFTYGVAGGVLNAWYSVLSVNLRPLGVSENKAGWIGFYSTVCSCLCALAVGRFADQFVRRMKELILLILVCSGLCFLVFSFMVSGTIHYSEAILYFTLIVGGSLIYAAVPLMFELACELAYPTSEGAANGMLTYLNNMGSMLFLLVLSFPDVGTTWMNWALTCSIFVCVPLIALLKAKFHRLEIDEGLQSSVNAELKIHIA</sequence>
<dbReference type="AlphaFoldDB" id="A0AAV2IL67"/>
<gene>
    <name evidence="6" type="ORF">GSLYS_00021191001</name>
</gene>
<evidence type="ECO:0000256" key="1">
    <source>
        <dbReference type="ARBA" id="ARBA00004141"/>
    </source>
</evidence>
<evidence type="ECO:0000256" key="4">
    <source>
        <dbReference type="ARBA" id="ARBA00023136"/>
    </source>
</evidence>
<feature type="transmembrane region" description="Helical" evidence="5">
    <location>
        <begin position="368"/>
        <end position="388"/>
    </location>
</feature>
<dbReference type="GO" id="GO:0016020">
    <property type="term" value="C:membrane"/>
    <property type="evidence" value="ECO:0007669"/>
    <property type="project" value="UniProtKB-SubCell"/>
</dbReference>
<feature type="transmembrane region" description="Helical" evidence="5">
    <location>
        <begin position="94"/>
        <end position="113"/>
    </location>
</feature>
<keyword evidence="7" id="KW-1185">Reference proteome</keyword>
<keyword evidence="3 5" id="KW-1133">Transmembrane helix</keyword>
<feature type="transmembrane region" description="Helical" evidence="5">
    <location>
        <begin position="160"/>
        <end position="180"/>
    </location>
</feature>
<feature type="transmembrane region" description="Helical" evidence="5">
    <location>
        <begin position="67"/>
        <end position="87"/>
    </location>
</feature>
<feature type="transmembrane region" description="Helical" evidence="5">
    <location>
        <begin position="310"/>
        <end position="329"/>
    </location>
</feature>
<reference evidence="6 7" key="1">
    <citation type="submission" date="2024-04" db="EMBL/GenBank/DDBJ databases">
        <authorList>
            <consortium name="Genoscope - CEA"/>
            <person name="William W."/>
        </authorList>
    </citation>
    <scope>NUCLEOTIDE SEQUENCE [LARGE SCALE GENOMIC DNA]</scope>
</reference>
<evidence type="ECO:0000256" key="5">
    <source>
        <dbReference type="SAM" id="Phobius"/>
    </source>
</evidence>
<dbReference type="PANTHER" id="PTHR10924:SF27">
    <property type="entry name" value="SOLUTE CARRIER FAMILY 49 MEMBER 4"/>
    <property type="match status" value="1"/>
</dbReference>
<feature type="transmembrane region" description="Helical" evidence="5">
    <location>
        <begin position="409"/>
        <end position="425"/>
    </location>
</feature>
<feature type="transmembrane region" description="Helical" evidence="5">
    <location>
        <begin position="221"/>
        <end position="240"/>
    </location>
</feature>
<evidence type="ECO:0000256" key="3">
    <source>
        <dbReference type="ARBA" id="ARBA00022989"/>
    </source>
</evidence>
<dbReference type="Pfam" id="PF07690">
    <property type="entry name" value="MFS_1"/>
    <property type="match status" value="1"/>
</dbReference>
<dbReference type="InterPro" id="IPR049680">
    <property type="entry name" value="FLVCR1-2_SLC49-like"/>
</dbReference>
<keyword evidence="2 5" id="KW-0812">Transmembrane</keyword>